<dbReference type="EMBL" id="CM007383">
    <property type="protein sequence ID" value="ONK75884.1"/>
    <property type="molecule type" value="Genomic_DNA"/>
</dbReference>
<dbReference type="AlphaFoldDB" id="A0A5P1FCW0"/>
<feature type="compositionally biased region" description="Basic and acidic residues" evidence="1">
    <location>
        <begin position="77"/>
        <end position="90"/>
    </location>
</feature>
<accession>A0A5P1FCW0</accession>
<evidence type="ECO:0000313" key="2">
    <source>
        <dbReference type="EMBL" id="ONK75884.1"/>
    </source>
</evidence>
<keyword evidence="3" id="KW-1185">Reference proteome</keyword>
<name>A0A5P1FCW0_ASPOF</name>
<evidence type="ECO:0000256" key="1">
    <source>
        <dbReference type="SAM" id="MobiDB-lite"/>
    </source>
</evidence>
<feature type="region of interest" description="Disordered" evidence="1">
    <location>
        <begin position="1"/>
        <end position="130"/>
    </location>
</feature>
<feature type="region of interest" description="Disordered" evidence="1">
    <location>
        <begin position="166"/>
        <end position="206"/>
    </location>
</feature>
<dbReference type="Gramene" id="ONK75884">
    <property type="protein sequence ID" value="ONK75884"/>
    <property type="gene ID" value="A4U43_C03F21590"/>
</dbReference>
<sequence length="305" mass="32438">MKRSSSLNGVGRTGPALKWDSGKTPSTLQWAQQAQARERRVPTAPCREQPPQRSSQGPEHRPSSSPCPAAGAGASLLHRENSPERQRSEWEQETMPVVEWPPPVRVSAGRDASGSRRGVTATESAGLWKAPRRETGALAGAVAGGELPRGWGSCGGHCGRLRRGGDRGSSGGFDGVGAAETVGMRGGLRRGGGEGEEEEEDSRAARGRMRVGRVGVEVVGKAVREKGEGYKTDWRGGRVWGPLACEGSEALLASFVASREAVLSLGAEALQREDGSRLIPAKERRGLNSKRRDCGDKEVKIAIYN</sequence>
<feature type="compositionally biased region" description="Low complexity" evidence="1">
    <location>
        <begin position="63"/>
        <end position="75"/>
    </location>
</feature>
<organism evidence="2 3">
    <name type="scientific">Asparagus officinalis</name>
    <name type="common">Garden asparagus</name>
    <dbReference type="NCBI Taxonomy" id="4686"/>
    <lineage>
        <taxon>Eukaryota</taxon>
        <taxon>Viridiplantae</taxon>
        <taxon>Streptophyta</taxon>
        <taxon>Embryophyta</taxon>
        <taxon>Tracheophyta</taxon>
        <taxon>Spermatophyta</taxon>
        <taxon>Magnoliopsida</taxon>
        <taxon>Liliopsida</taxon>
        <taxon>Asparagales</taxon>
        <taxon>Asparagaceae</taxon>
        <taxon>Asparagoideae</taxon>
        <taxon>Asparagus</taxon>
    </lineage>
</organism>
<evidence type="ECO:0000313" key="3">
    <source>
        <dbReference type="Proteomes" id="UP000243459"/>
    </source>
</evidence>
<reference evidence="3" key="1">
    <citation type="journal article" date="2017" name="Nat. Commun.">
        <title>The asparagus genome sheds light on the origin and evolution of a young Y chromosome.</title>
        <authorList>
            <person name="Harkess A."/>
            <person name="Zhou J."/>
            <person name="Xu C."/>
            <person name="Bowers J.E."/>
            <person name="Van der Hulst R."/>
            <person name="Ayyampalayam S."/>
            <person name="Mercati F."/>
            <person name="Riccardi P."/>
            <person name="McKain M.R."/>
            <person name="Kakrana A."/>
            <person name="Tang H."/>
            <person name="Ray J."/>
            <person name="Groenendijk J."/>
            <person name="Arikit S."/>
            <person name="Mathioni S.M."/>
            <person name="Nakano M."/>
            <person name="Shan H."/>
            <person name="Telgmann-Rauber A."/>
            <person name="Kanno A."/>
            <person name="Yue Z."/>
            <person name="Chen H."/>
            <person name="Li W."/>
            <person name="Chen Y."/>
            <person name="Xu X."/>
            <person name="Zhang Y."/>
            <person name="Luo S."/>
            <person name="Chen H."/>
            <person name="Gao J."/>
            <person name="Mao Z."/>
            <person name="Pires J.C."/>
            <person name="Luo M."/>
            <person name="Kudrna D."/>
            <person name="Wing R.A."/>
            <person name="Meyers B.C."/>
            <person name="Yi K."/>
            <person name="Kong H."/>
            <person name="Lavrijsen P."/>
            <person name="Sunseri F."/>
            <person name="Falavigna A."/>
            <person name="Ye Y."/>
            <person name="Leebens-Mack J.H."/>
            <person name="Chen G."/>
        </authorList>
    </citation>
    <scope>NUCLEOTIDE SEQUENCE [LARGE SCALE GENOMIC DNA]</scope>
    <source>
        <strain evidence="3">cv. DH0086</strain>
    </source>
</reference>
<proteinExistence type="predicted"/>
<protein>
    <submittedName>
        <fullName evidence="2">Uncharacterized protein</fullName>
    </submittedName>
</protein>
<dbReference type="OMA" id="WKAPRRE"/>
<dbReference type="Proteomes" id="UP000243459">
    <property type="component" value="Chromosome 3"/>
</dbReference>
<gene>
    <name evidence="2" type="ORF">A4U43_C03F21590</name>
</gene>